<sequence length="195" mass="21211">MNAKDAIMQIRALFEDMPPIEVPAPIQEAIDDVPVTFAEYSLMDGTKVMISEMAIGGEVTLADGTPAPMGEHQLADGTKIVLDEAAKILSIETPEVEAEIADETPAEMGKKMDEKMADEIAALVSQNENLKTQVAQLEAKVKNGFSQVAELIEALTKTPNAEPIAQPKQNFGSNVTTHSMKFDRIEKFRNALLNK</sequence>
<feature type="coiled-coil region" evidence="1">
    <location>
        <begin position="120"/>
        <end position="147"/>
    </location>
</feature>
<accession>A0A6J5N2R0</accession>
<protein>
    <submittedName>
        <fullName evidence="2">Uncharacterized protein</fullName>
    </submittedName>
</protein>
<proteinExistence type="predicted"/>
<reference evidence="2" key="1">
    <citation type="submission" date="2020-04" db="EMBL/GenBank/DDBJ databases">
        <authorList>
            <person name="Chiriac C."/>
            <person name="Salcher M."/>
            <person name="Ghai R."/>
            <person name="Kavagutti S V."/>
        </authorList>
    </citation>
    <scope>NUCLEOTIDE SEQUENCE</scope>
</reference>
<organism evidence="2">
    <name type="scientific">uncultured Caudovirales phage</name>
    <dbReference type="NCBI Taxonomy" id="2100421"/>
    <lineage>
        <taxon>Viruses</taxon>
        <taxon>Duplodnaviria</taxon>
        <taxon>Heunggongvirae</taxon>
        <taxon>Uroviricota</taxon>
        <taxon>Caudoviricetes</taxon>
        <taxon>Peduoviridae</taxon>
        <taxon>Maltschvirus</taxon>
        <taxon>Maltschvirus maltsch</taxon>
    </lineage>
</organism>
<gene>
    <name evidence="2" type="ORF">UFOVP614_3</name>
</gene>
<dbReference type="EMBL" id="LR796573">
    <property type="protein sequence ID" value="CAB4152241.1"/>
    <property type="molecule type" value="Genomic_DNA"/>
</dbReference>
<name>A0A6J5N2R0_9CAUD</name>
<keyword evidence="1" id="KW-0175">Coiled coil</keyword>
<evidence type="ECO:0000256" key="1">
    <source>
        <dbReference type="SAM" id="Coils"/>
    </source>
</evidence>
<evidence type="ECO:0000313" key="2">
    <source>
        <dbReference type="EMBL" id="CAB4152241.1"/>
    </source>
</evidence>